<dbReference type="InterPro" id="IPR004652">
    <property type="entry name" value="DusB-like"/>
</dbReference>
<organism evidence="11 12">
    <name type="scientific">Coraliomargarita akajimensis (strain DSM 45221 / IAM 15411 / JCM 23193 / KCTC 12865 / 04OKA010-24)</name>
    <dbReference type="NCBI Taxonomy" id="583355"/>
    <lineage>
        <taxon>Bacteria</taxon>
        <taxon>Pseudomonadati</taxon>
        <taxon>Verrucomicrobiota</taxon>
        <taxon>Opitutia</taxon>
        <taxon>Puniceicoccales</taxon>
        <taxon>Coraliomargaritaceae</taxon>
        <taxon>Coraliomargarita</taxon>
    </lineage>
</organism>
<dbReference type="Gene3D" id="3.20.20.70">
    <property type="entry name" value="Aldolase class I"/>
    <property type="match status" value="1"/>
</dbReference>
<dbReference type="GO" id="GO:0017150">
    <property type="term" value="F:tRNA dihydrouridine synthase activity"/>
    <property type="evidence" value="ECO:0007669"/>
    <property type="project" value="InterPro"/>
</dbReference>
<dbReference type="Proteomes" id="UP000000925">
    <property type="component" value="Chromosome"/>
</dbReference>
<feature type="binding site" evidence="9">
    <location>
        <begin position="16"/>
        <end position="18"/>
    </location>
    <ligand>
        <name>FMN</name>
        <dbReference type="ChEBI" id="CHEBI:58210"/>
    </ligand>
</feature>
<evidence type="ECO:0000256" key="4">
    <source>
        <dbReference type="ARBA" id="ARBA00022694"/>
    </source>
</evidence>
<protein>
    <recommendedName>
        <fullName evidence="7">tRNA-dihydrouridine synthase</fullName>
        <ecNumber evidence="7">1.3.1.-</ecNumber>
    </recommendedName>
</protein>
<keyword evidence="12" id="KW-1185">Reference proteome</keyword>
<dbReference type="InterPro" id="IPR018517">
    <property type="entry name" value="tRNA_hU_synthase_CS"/>
</dbReference>
<evidence type="ECO:0000256" key="6">
    <source>
        <dbReference type="ARBA" id="ARBA00023002"/>
    </source>
</evidence>
<reference evidence="11 12" key="1">
    <citation type="journal article" date="2010" name="Stand. Genomic Sci.">
        <title>Complete genome sequence of Coraliomargarita akajimensis type strain (04OKA010-24).</title>
        <authorList>
            <person name="Mavromatis K."/>
            <person name="Abt B."/>
            <person name="Brambilla E."/>
            <person name="Lapidus A."/>
            <person name="Copeland A."/>
            <person name="Deshpande S."/>
            <person name="Nolan M."/>
            <person name="Lucas S."/>
            <person name="Tice H."/>
            <person name="Cheng J.F."/>
            <person name="Han C."/>
            <person name="Detter J.C."/>
            <person name="Woyke T."/>
            <person name="Goodwin L."/>
            <person name="Pitluck S."/>
            <person name="Held B."/>
            <person name="Brettin T."/>
            <person name="Tapia R."/>
            <person name="Ivanova N."/>
            <person name="Mikhailova N."/>
            <person name="Pati A."/>
            <person name="Liolios K."/>
            <person name="Chen A."/>
            <person name="Palaniappan K."/>
            <person name="Land M."/>
            <person name="Hauser L."/>
            <person name="Chang Y.J."/>
            <person name="Jeffries C.D."/>
            <person name="Rohde M."/>
            <person name="Goker M."/>
            <person name="Bristow J."/>
            <person name="Eisen J.A."/>
            <person name="Markowitz V."/>
            <person name="Hugenholtz P."/>
            <person name="Klenk H.P."/>
            <person name="Kyrpides N.C."/>
        </authorList>
    </citation>
    <scope>NUCLEOTIDE SEQUENCE [LARGE SCALE GENOMIC DNA]</scope>
    <source>
        <strain evidence="12">DSM 45221 / IAM 15411 / JCM 23193 / KCTC 12865</strain>
    </source>
</reference>
<feature type="binding site" evidence="9">
    <location>
        <begin position="226"/>
        <end position="227"/>
    </location>
    <ligand>
        <name>FMN</name>
        <dbReference type="ChEBI" id="CHEBI:58210"/>
    </ligand>
</feature>
<dbReference type="KEGG" id="caa:Caka_2871"/>
<dbReference type="OrthoDB" id="9764501at2"/>
<dbReference type="RefSeq" id="WP_013044606.1">
    <property type="nucleotide sequence ID" value="NC_014008.1"/>
</dbReference>
<dbReference type="EC" id="1.3.1.-" evidence="7"/>
<dbReference type="eggNOG" id="COG0042">
    <property type="taxonomic scope" value="Bacteria"/>
</dbReference>
<dbReference type="Pfam" id="PF01207">
    <property type="entry name" value="Dus"/>
    <property type="match status" value="1"/>
</dbReference>
<dbReference type="GO" id="GO:0003723">
    <property type="term" value="F:RNA binding"/>
    <property type="evidence" value="ECO:0007669"/>
    <property type="project" value="TreeGrafter"/>
</dbReference>
<dbReference type="InterPro" id="IPR013785">
    <property type="entry name" value="Aldolase_TIM"/>
</dbReference>
<keyword evidence="2 7" id="KW-0285">Flavoprotein</keyword>
<comment type="cofactor">
    <cofactor evidence="1 7 9">
        <name>FMN</name>
        <dbReference type="ChEBI" id="CHEBI:58210"/>
    </cofactor>
</comment>
<dbReference type="SUPFAM" id="SSF51395">
    <property type="entry name" value="FMN-linked oxidoreductases"/>
    <property type="match status" value="1"/>
</dbReference>
<evidence type="ECO:0000256" key="2">
    <source>
        <dbReference type="ARBA" id="ARBA00022630"/>
    </source>
</evidence>
<comment type="similarity">
    <text evidence="7">Belongs to the dus family.</text>
</comment>
<evidence type="ECO:0000256" key="3">
    <source>
        <dbReference type="ARBA" id="ARBA00022643"/>
    </source>
</evidence>
<dbReference type="CDD" id="cd02801">
    <property type="entry name" value="DUS_like_FMN"/>
    <property type="match status" value="1"/>
</dbReference>
<gene>
    <name evidence="11" type="ordered locus">Caka_2871</name>
</gene>
<dbReference type="NCBIfam" id="TIGR00737">
    <property type="entry name" value="nifR3_yhdG"/>
    <property type="match status" value="1"/>
</dbReference>
<feature type="binding site" evidence="9">
    <location>
        <position position="171"/>
    </location>
    <ligand>
        <name>FMN</name>
        <dbReference type="ChEBI" id="CHEBI:58210"/>
    </ligand>
</feature>
<evidence type="ECO:0000256" key="7">
    <source>
        <dbReference type="PIRNR" id="PIRNR006621"/>
    </source>
</evidence>
<dbReference type="HOGENOM" id="CLU_013299_0_3_0"/>
<keyword evidence="9" id="KW-0547">Nucleotide-binding</keyword>
<evidence type="ECO:0000313" key="11">
    <source>
        <dbReference type="EMBL" id="ADE55884.1"/>
    </source>
</evidence>
<evidence type="ECO:0000256" key="1">
    <source>
        <dbReference type="ARBA" id="ARBA00001917"/>
    </source>
</evidence>
<evidence type="ECO:0000256" key="9">
    <source>
        <dbReference type="PIRSR" id="PIRSR006621-2"/>
    </source>
</evidence>
<dbReference type="EMBL" id="CP001998">
    <property type="protein sequence ID" value="ADE55884.1"/>
    <property type="molecule type" value="Genomic_DNA"/>
</dbReference>
<dbReference type="PANTHER" id="PTHR45846:SF1">
    <property type="entry name" value="TRNA-DIHYDROURIDINE(47) SYNTHASE [NAD(P)(+)]-LIKE"/>
    <property type="match status" value="1"/>
</dbReference>
<accession>D5EQS0</accession>
<evidence type="ECO:0000259" key="10">
    <source>
        <dbReference type="Pfam" id="PF01207"/>
    </source>
</evidence>
<dbReference type="STRING" id="583355.Caka_2871"/>
<sequence>MLPWFQNGQFPLYLAPMARFTDIVFRQFCKEQGADVMVTEFVQADAITRGDDRLWETVDFTESQRPMGVQIFGSNPVTMGQAARMIVDRMQPDFIDINFGCPAERVICMDAGSSMLRNPRKLGTVVAAVIKAVPDTPVTAKIRTGWDDDTIVAKEVGHIVESEGGQALAIHGRTKMQGYRGEANWPIIAEVAEELTIPVIGNGNIRSAEDVIRIRETTRCAGLMIGRAALGYPWIFRDIKHYLAHGTIPEPPTIGERWQTIIDYTRGIMSRPFREQKHSDLRWMRPKFIALTKGMPGSRKIRTALGTVIQIDDLERVAAEHTGQYKDHPLNHF</sequence>
<evidence type="ECO:0000256" key="8">
    <source>
        <dbReference type="PIRSR" id="PIRSR006621-1"/>
    </source>
</evidence>
<keyword evidence="6 7" id="KW-0560">Oxidoreductase</keyword>
<comment type="function">
    <text evidence="7">Catalyzes the synthesis of 5,6-dihydrouridine (D), a modified base found in the D-loop of most tRNAs, via the reduction of the C5-C6 double bond in target uridines.</text>
</comment>
<keyword evidence="4 7" id="KW-0819">tRNA processing</keyword>
<dbReference type="PANTHER" id="PTHR45846">
    <property type="entry name" value="TRNA-DIHYDROURIDINE(47) SYNTHASE [NAD(P)(+)]-LIKE"/>
    <property type="match status" value="1"/>
</dbReference>
<name>D5EQS0_CORAD</name>
<dbReference type="PIRSF" id="PIRSF006621">
    <property type="entry name" value="Dus"/>
    <property type="match status" value="1"/>
</dbReference>
<feature type="binding site" evidence="9">
    <location>
        <position position="70"/>
    </location>
    <ligand>
        <name>FMN</name>
        <dbReference type="ChEBI" id="CHEBI:58210"/>
    </ligand>
</feature>
<dbReference type="InterPro" id="IPR001269">
    <property type="entry name" value="DUS_fam"/>
</dbReference>
<proteinExistence type="inferred from homology"/>
<feature type="active site" description="Proton donor" evidence="8">
    <location>
        <position position="101"/>
    </location>
</feature>
<keyword evidence="3 7" id="KW-0288">FMN</keyword>
<feature type="binding site" evidence="9">
    <location>
        <position position="141"/>
    </location>
    <ligand>
        <name>FMN</name>
        <dbReference type="ChEBI" id="CHEBI:58210"/>
    </ligand>
</feature>
<dbReference type="PROSITE" id="PS01136">
    <property type="entry name" value="UPF0034"/>
    <property type="match status" value="1"/>
</dbReference>
<feature type="domain" description="DUS-like FMN-binding" evidence="10">
    <location>
        <begin position="14"/>
        <end position="310"/>
    </location>
</feature>
<dbReference type="InterPro" id="IPR035587">
    <property type="entry name" value="DUS-like_FMN-bd"/>
</dbReference>
<dbReference type="GO" id="GO:0050660">
    <property type="term" value="F:flavin adenine dinucleotide binding"/>
    <property type="evidence" value="ECO:0007669"/>
    <property type="project" value="InterPro"/>
</dbReference>
<evidence type="ECO:0000256" key="5">
    <source>
        <dbReference type="ARBA" id="ARBA00022857"/>
    </source>
</evidence>
<evidence type="ECO:0000313" key="12">
    <source>
        <dbReference type="Proteomes" id="UP000000925"/>
    </source>
</evidence>
<keyword evidence="5" id="KW-0521">NADP</keyword>
<dbReference type="AlphaFoldDB" id="D5EQS0"/>